<dbReference type="Proteomes" id="UP001597492">
    <property type="component" value="Unassembled WGS sequence"/>
</dbReference>
<evidence type="ECO:0000313" key="3">
    <source>
        <dbReference type="Proteomes" id="UP001597492"/>
    </source>
</evidence>
<evidence type="ECO:0000313" key="2">
    <source>
        <dbReference type="EMBL" id="MFD2758872.1"/>
    </source>
</evidence>
<keyword evidence="3" id="KW-1185">Reference proteome</keyword>
<accession>A0ABW5V2H9</accession>
<name>A0ABW5V2H9_9MICO</name>
<keyword evidence="1" id="KW-0472">Membrane</keyword>
<keyword evidence="1" id="KW-0812">Transmembrane</keyword>
<keyword evidence="1" id="KW-1133">Transmembrane helix</keyword>
<organism evidence="2 3">
    <name type="scientific">Gulosibacter faecalis</name>
    <dbReference type="NCBI Taxonomy" id="272240"/>
    <lineage>
        <taxon>Bacteria</taxon>
        <taxon>Bacillati</taxon>
        <taxon>Actinomycetota</taxon>
        <taxon>Actinomycetes</taxon>
        <taxon>Micrococcales</taxon>
        <taxon>Microbacteriaceae</taxon>
        <taxon>Gulosibacter</taxon>
    </lineage>
</organism>
<reference evidence="3" key="1">
    <citation type="journal article" date="2019" name="Int. J. Syst. Evol. Microbiol.">
        <title>The Global Catalogue of Microorganisms (GCM) 10K type strain sequencing project: providing services to taxonomists for standard genome sequencing and annotation.</title>
        <authorList>
            <consortium name="The Broad Institute Genomics Platform"/>
            <consortium name="The Broad Institute Genome Sequencing Center for Infectious Disease"/>
            <person name="Wu L."/>
            <person name="Ma J."/>
        </authorList>
    </citation>
    <scope>NUCLEOTIDE SEQUENCE [LARGE SCALE GENOMIC DNA]</scope>
    <source>
        <strain evidence="3">TISTR 1514</strain>
    </source>
</reference>
<evidence type="ECO:0000256" key="1">
    <source>
        <dbReference type="SAM" id="Phobius"/>
    </source>
</evidence>
<feature type="transmembrane region" description="Helical" evidence="1">
    <location>
        <begin position="39"/>
        <end position="57"/>
    </location>
</feature>
<dbReference type="EMBL" id="JBHUNE010000008">
    <property type="protein sequence ID" value="MFD2758872.1"/>
    <property type="molecule type" value="Genomic_DNA"/>
</dbReference>
<feature type="transmembrane region" description="Helical" evidence="1">
    <location>
        <begin position="63"/>
        <end position="84"/>
    </location>
</feature>
<sequence length="291" mass="31427">MTTTDGAFTRFDLSPLRGSKIPFGRLLLAMFQHATSQSLASVTALIIGTGMVIRTLVGGTSGFLALLGAFVLVTGVVLAFTAVITARRQLRLAAFAERNGLDFTARADGVRYPGAAFEIRGDRHTHTGVVSGTARGGAFAIGNYKVTRRKRDSDGGHTTTTVTEFGYLVTSVALRLPRILLDAKGNGTLALNRHGLVKWDLEGDFPVAFTTMCVPGQERDMLEVLAPDVMQVFSDYLTDFDIEIIGSRLFLMRKDRHTAAPGEIAAYLAAADRLVVELVERLPFHRIGPTG</sequence>
<dbReference type="RefSeq" id="WP_019617546.1">
    <property type="nucleotide sequence ID" value="NZ_JBHUNE010000008.1"/>
</dbReference>
<evidence type="ECO:0008006" key="4">
    <source>
        <dbReference type="Google" id="ProtNLM"/>
    </source>
</evidence>
<proteinExistence type="predicted"/>
<comment type="caution">
    <text evidence="2">The sequence shown here is derived from an EMBL/GenBank/DDBJ whole genome shotgun (WGS) entry which is preliminary data.</text>
</comment>
<protein>
    <recommendedName>
        <fullName evidence="4">DUF3137 domain-containing protein</fullName>
    </recommendedName>
</protein>
<gene>
    <name evidence="2" type="ORF">ACFSW7_10835</name>
</gene>